<evidence type="ECO:0000256" key="1">
    <source>
        <dbReference type="SAM" id="SignalP"/>
    </source>
</evidence>
<accession>A0A931MFB1</accession>
<dbReference type="Proteomes" id="UP000651050">
    <property type="component" value="Unassembled WGS sequence"/>
</dbReference>
<proteinExistence type="predicted"/>
<evidence type="ECO:0000313" key="3">
    <source>
        <dbReference type="EMBL" id="MBG9387181.1"/>
    </source>
</evidence>
<feature type="chain" id="PRO_5038057181" evidence="1">
    <location>
        <begin position="24"/>
        <end position="254"/>
    </location>
</feature>
<keyword evidence="1" id="KW-0732">Signal</keyword>
<dbReference type="InterPro" id="IPR030887">
    <property type="entry name" value="Beta-barrel_YaiO"/>
</dbReference>
<reference evidence="3" key="1">
    <citation type="submission" date="2020-11" db="EMBL/GenBank/DDBJ databases">
        <title>Bacterial whole genome sequence for Caenimonas sp. DR4.4.</title>
        <authorList>
            <person name="Le V."/>
            <person name="Ko S.-R."/>
            <person name="Ahn C.-Y."/>
            <person name="Oh H.-M."/>
        </authorList>
    </citation>
    <scope>NUCLEOTIDE SEQUENCE</scope>
    <source>
        <strain evidence="3">DR4.4</strain>
    </source>
</reference>
<gene>
    <name evidence="3" type="primary">yaiO</name>
    <name evidence="3" type="ORF">I5803_04060</name>
</gene>
<feature type="signal peptide" evidence="1">
    <location>
        <begin position="1"/>
        <end position="23"/>
    </location>
</feature>
<evidence type="ECO:0000313" key="4">
    <source>
        <dbReference type="Proteomes" id="UP000651050"/>
    </source>
</evidence>
<dbReference type="Pfam" id="PF19413">
    <property type="entry name" value="YaiO"/>
    <property type="match status" value="1"/>
</dbReference>
<comment type="caution">
    <text evidence="3">The sequence shown here is derived from an EMBL/GenBank/DDBJ whole genome shotgun (WGS) entry which is preliminary data.</text>
</comment>
<name>A0A931MFB1_9BURK</name>
<dbReference type="EMBL" id="JADWYS010000001">
    <property type="protein sequence ID" value="MBG9387181.1"/>
    <property type="molecule type" value="Genomic_DNA"/>
</dbReference>
<protein>
    <submittedName>
        <fullName evidence="3">YaiO family outer membrane beta-barrel protein</fullName>
    </submittedName>
</protein>
<dbReference type="AlphaFoldDB" id="A0A931MFB1"/>
<evidence type="ECO:0000259" key="2">
    <source>
        <dbReference type="Pfam" id="PF19413"/>
    </source>
</evidence>
<dbReference type="RefSeq" id="WP_196985122.1">
    <property type="nucleotide sequence ID" value="NZ_JADWYS010000001.1"/>
</dbReference>
<feature type="domain" description="YaiO beta-barrel" evidence="2">
    <location>
        <begin position="30"/>
        <end position="174"/>
    </location>
</feature>
<organism evidence="3 4">
    <name type="scientific">Caenimonas aquaedulcis</name>
    <dbReference type="NCBI Taxonomy" id="2793270"/>
    <lineage>
        <taxon>Bacteria</taxon>
        <taxon>Pseudomonadati</taxon>
        <taxon>Pseudomonadota</taxon>
        <taxon>Betaproteobacteria</taxon>
        <taxon>Burkholderiales</taxon>
        <taxon>Comamonadaceae</taxon>
        <taxon>Caenimonas</taxon>
    </lineage>
</organism>
<sequence length="254" mass="27312">MRAPLRPWIVASAASLAALGAAAQQAPVDRVAVSAEHSSLDKGLAPWTEVSAHWLREWERHRVLDAGVARTRRFGQEDTQVLLSYATPLSAALSGAVEATASGTHRVLPRHALGGQLQYEFAPGWLVLGALKRTQYDSSRVDAGKLQLEHYFGDFSASVAWSPVRSGGTSASGKELRGAWYYREHSSVGFIASRGDEATLVAPGVVSLAPVRAFALLGKHELRPGLALTWSLHRVRQGSFYTREGASAGVQVSF</sequence>
<dbReference type="NCBIfam" id="TIGR04390">
    <property type="entry name" value="OMP_YaiO_dom"/>
    <property type="match status" value="1"/>
</dbReference>
<keyword evidence="4" id="KW-1185">Reference proteome</keyword>